<evidence type="ECO:0000256" key="7">
    <source>
        <dbReference type="ARBA" id="ARBA00048348"/>
    </source>
</evidence>
<dbReference type="SMART" id="SM00947">
    <property type="entry name" value="Pro_CA"/>
    <property type="match status" value="1"/>
</dbReference>
<dbReference type="PROSITE" id="PS00704">
    <property type="entry name" value="PROK_CO2_ANHYDRASE_1"/>
    <property type="match status" value="1"/>
</dbReference>
<evidence type="ECO:0000256" key="5">
    <source>
        <dbReference type="ARBA" id="ARBA00022833"/>
    </source>
</evidence>
<gene>
    <name evidence="8" type="ORF">N7Z68_09190</name>
</gene>
<evidence type="ECO:0000256" key="4">
    <source>
        <dbReference type="ARBA" id="ARBA00022723"/>
    </source>
</evidence>
<dbReference type="PANTHER" id="PTHR11002">
    <property type="entry name" value="CARBONIC ANHYDRASE"/>
    <property type="match status" value="1"/>
</dbReference>
<organism evidence="8 9">
    <name type="scientific">Alkalihalobacterium chitinilyticum</name>
    <dbReference type="NCBI Taxonomy" id="2980103"/>
    <lineage>
        <taxon>Bacteria</taxon>
        <taxon>Bacillati</taxon>
        <taxon>Bacillota</taxon>
        <taxon>Bacilli</taxon>
        <taxon>Bacillales</taxon>
        <taxon>Bacillaceae</taxon>
        <taxon>Alkalihalobacterium</taxon>
    </lineage>
</organism>
<evidence type="ECO:0000313" key="9">
    <source>
        <dbReference type="Proteomes" id="UP001148125"/>
    </source>
</evidence>
<dbReference type="Gene3D" id="3.40.1050.10">
    <property type="entry name" value="Carbonic anhydrase"/>
    <property type="match status" value="1"/>
</dbReference>
<keyword evidence="4" id="KW-0479">Metal-binding</keyword>
<evidence type="ECO:0000256" key="1">
    <source>
        <dbReference type="ARBA" id="ARBA00001947"/>
    </source>
</evidence>
<reference evidence="8" key="1">
    <citation type="submission" date="2024-05" db="EMBL/GenBank/DDBJ databases">
        <title>Alkalihalobacillus sp. strain MEB203 novel alkaliphilic bacterium from Lonar Lake, India.</title>
        <authorList>
            <person name="Joshi A."/>
            <person name="Thite S."/>
            <person name="Mengade P."/>
        </authorList>
    </citation>
    <scope>NUCLEOTIDE SEQUENCE</scope>
    <source>
        <strain evidence="8">MEB 203</strain>
    </source>
</reference>
<dbReference type="SUPFAM" id="SSF53056">
    <property type="entry name" value="beta-carbonic anhydrase, cab"/>
    <property type="match status" value="1"/>
</dbReference>
<dbReference type="RefSeq" id="WP_275118183.1">
    <property type="nucleotide sequence ID" value="NZ_JAOTPO010000005.1"/>
</dbReference>
<dbReference type="Proteomes" id="UP001148125">
    <property type="component" value="Unassembled WGS sequence"/>
</dbReference>
<protein>
    <recommendedName>
        <fullName evidence="3">carbonic anhydrase</fullName>
        <ecNumber evidence="3">4.2.1.1</ecNumber>
    </recommendedName>
</protein>
<dbReference type="InterPro" id="IPR001765">
    <property type="entry name" value="Carbonic_anhydrase"/>
</dbReference>
<evidence type="ECO:0000313" key="8">
    <source>
        <dbReference type="EMBL" id="MDE5413561.1"/>
    </source>
</evidence>
<keyword evidence="6" id="KW-0456">Lyase</keyword>
<dbReference type="InterPro" id="IPR036874">
    <property type="entry name" value="Carbonic_anhydrase_sf"/>
</dbReference>
<proteinExistence type="inferred from homology"/>
<sequence>MERKLKRNNKLFFEEMRKVDPHFFDRMVQGQEPELFVLACSDSRVSPSVITQMPLGKLFIHRNIGNQVNEHDESFSASLYYALKHLKVKGILIIGHTHCGGIDAAVNGNNEEALKPWLKGIRESFINENSTQMCTGQLSETHLLKQVERLNGHPIYKEFGQHIPIIPVVYHIENGEIEFIKYQERTVNAKDM</sequence>
<accession>A0ABT5VDM6</accession>
<keyword evidence="5" id="KW-0862">Zinc</keyword>
<dbReference type="Pfam" id="PF00484">
    <property type="entry name" value="Pro_CA"/>
    <property type="match status" value="1"/>
</dbReference>
<comment type="similarity">
    <text evidence="2">Belongs to the beta-class carbonic anhydrase family.</text>
</comment>
<keyword evidence="9" id="KW-1185">Reference proteome</keyword>
<comment type="catalytic activity">
    <reaction evidence="7">
        <text>hydrogencarbonate + H(+) = CO2 + H2O</text>
        <dbReference type="Rhea" id="RHEA:10748"/>
        <dbReference type="ChEBI" id="CHEBI:15377"/>
        <dbReference type="ChEBI" id="CHEBI:15378"/>
        <dbReference type="ChEBI" id="CHEBI:16526"/>
        <dbReference type="ChEBI" id="CHEBI:17544"/>
        <dbReference type="EC" id="4.2.1.1"/>
    </reaction>
</comment>
<dbReference type="PANTHER" id="PTHR11002:SF76">
    <property type="entry name" value="CARBONIC ANHYDRASE"/>
    <property type="match status" value="1"/>
</dbReference>
<dbReference type="EMBL" id="JAOTPO010000005">
    <property type="protein sequence ID" value="MDE5413561.1"/>
    <property type="molecule type" value="Genomic_DNA"/>
</dbReference>
<evidence type="ECO:0000256" key="3">
    <source>
        <dbReference type="ARBA" id="ARBA00012925"/>
    </source>
</evidence>
<comment type="caution">
    <text evidence="8">The sequence shown here is derived from an EMBL/GenBank/DDBJ whole genome shotgun (WGS) entry which is preliminary data.</text>
</comment>
<name>A0ABT5VDM6_9BACI</name>
<evidence type="ECO:0000256" key="6">
    <source>
        <dbReference type="ARBA" id="ARBA00023239"/>
    </source>
</evidence>
<dbReference type="InterPro" id="IPR015892">
    <property type="entry name" value="Carbonic_anhydrase_CS"/>
</dbReference>
<evidence type="ECO:0000256" key="2">
    <source>
        <dbReference type="ARBA" id="ARBA00006217"/>
    </source>
</evidence>
<dbReference type="EC" id="4.2.1.1" evidence="3"/>
<comment type="cofactor">
    <cofactor evidence="1">
        <name>Zn(2+)</name>
        <dbReference type="ChEBI" id="CHEBI:29105"/>
    </cofactor>
</comment>